<dbReference type="InterPro" id="IPR012341">
    <property type="entry name" value="6hp_glycosidase-like_sf"/>
</dbReference>
<dbReference type="Gene3D" id="1.50.10.10">
    <property type="match status" value="1"/>
</dbReference>
<name>A0A512NS62_9HYPH</name>
<protein>
    <submittedName>
        <fullName evidence="3">Glucoamylase</fullName>
    </submittedName>
</protein>
<dbReference type="GO" id="GO:0005975">
    <property type="term" value="P:carbohydrate metabolic process"/>
    <property type="evidence" value="ECO:0007669"/>
    <property type="project" value="InterPro"/>
</dbReference>
<evidence type="ECO:0000313" key="4">
    <source>
        <dbReference type="Proteomes" id="UP000321058"/>
    </source>
</evidence>
<dbReference type="PANTHER" id="PTHR31616:SF0">
    <property type="entry name" value="GLUCAN 1,4-ALPHA-GLUCOSIDASE"/>
    <property type="match status" value="1"/>
</dbReference>
<dbReference type="OrthoDB" id="3902805at2"/>
<gene>
    <name evidence="3" type="ORF">RSO01_89450</name>
</gene>
<dbReference type="RefSeq" id="WP_147157065.1">
    <property type="nucleotide sequence ID" value="NZ_BKAJ01000254.1"/>
</dbReference>
<dbReference type="Proteomes" id="UP000321058">
    <property type="component" value="Unassembled WGS sequence"/>
</dbReference>
<feature type="domain" description="GH15-like" evidence="1">
    <location>
        <begin position="217"/>
        <end position="582"/>
    </location>
</feature>
<reference evidence="3 4" key="1">
    <citation type="submission" date="2019-07" db="EMBL/GenBank/DDBJ databases">
        <title>Whole genome shotgun sequence of Reyranella soli NBRC 108950.</title>
        <authorList>
            <person name="Hosoyama A."/>
            <person name="Uohara A."/>
            <person name="Ohji S."/>
            <person name="Ichikawa N."/>
        </authorList>
    </citation>
    <scope>NUCLEOTIDE SEQUENCE [LARGE SCALE GENOMIC DNA]</scope>
    <source>
        <strain evidence="3 4">NBRC 108950</strain>
    </source>
</reference>
<keyword evidence="4" id="KW-1185">Reference proteome</keyword>
<dbReference type="EMBL" id="BKAJ01000254">
    <property type="protein sequence ID" value="GEP61779.1"/>
    <property type="molecule type" value="Genomic_DNA"/>
</dbReference>
<dbReference type="InterPro" id="IPR008928">
    <property type="entry name" value="6-hairpin_glycosidase_sf"/>
</dbReference>
<feature type="domain" description="Trehalase-like N-terminal" evidence="2">
    <location>
        <begin position="3"/>
        <end position="152"/>
    </location>
</feature>
<evidence type="ECO:0000313" key="3">
    <source>
        <dbReference type="EMBL" id="GEP61779.1"/>
    </source>
</evidence>
<accession>A0A512NS62</accession>
<dbReference type="PANTHER" id="PTHR31616">
    <property type="entry name" value="TREHALASE"/>
    <property type="match status" value="1"/>
</dbReference>
<organism evidence="3 4">
    <name type="scientific">Reyranella soli</name>
    <dbReference type="NCBI Taxonomy" id="1230389"/>
    <lineage>
        <taxon>Bacteria</taxon>
        <taxon>Pseudomonadati</taxon>
        <taxon>Pseudomonadota</taxon>
        <taxon>Alphaproteobacteria</taxon>
        <taxon>Hyphomicrobiales</taxon>
        <taxon>Reyranellaceae</taxon>
        <taxon>Reyranella</taxon>
    </lineage>
</organism>
<dbReference type="InterPro" id="IPR011613">
    <property type="entry name" value="GH15-like"/>
</dbReference>
<dbReference type="AlphaFoldDB" id="A0A512NS62"/>
<comment type="caution">
    <text evidence="3">The sequence shown here is derived from an EMBL/GenBank/DDBJ whole genome shotgun (WGS) entry which is preliminary data.</text>
</comment>
<dbReference type="Pfam" id="PF00723">
    <property type="entry name" value="Glyco_hydro_15"/>
    <property type="match status" value="1"/>
</dbReference>
<dbReference type="SUPFAM" id="SSF48208">
    <property type="entry name" value="Six-hairpin glycosidases"/>
    <property type="match status" value="1"/>
</dbReference>
<evidence type="ECO:0000259" key="2">
    <source>
        <dbReference type="Pfam" id="PF19291"/>
    </source>
</evidence>
<dbReference type="Pfam" id="PF19291">
    <property type="entry name" value="TREH_N"/>
    <property type="match status" value="1"/>
</dbReference>
<dbReference type="InterPro" id="IPR045582">
    <property type="entry name" value="Trehalase-like_N"/>
</dbReference>
<evidence type="ECO:0000259" key="1">
    <source>
        <dbReference type="Pfam" id="PF00723"/>
    </source>
</evidence>
<sequence>MPSRIEDYALIGDCETAALVARDGSIDWLCWPRFDSDACFAALLGTPEHGRWRLAPFGHCRGITRRYLGDTLILETRFETDQGAVKLIDFMPPRGGPTDVVRMVVGESGSVAMHMQLTVRFGYGSRVPWIDRQEDGTLRIIAGADQVVLRSAAAVSVAGNCIESDFVVAAGESVAFTLTYAPSHLAPPDPIDPEAAFAATKRFWDDWVAKARVAPGERHHAIMRSLITLKALTYAPSGGIVAAATTSLPETLGGIRNWDYRFCWLRDATLSLLALMNGGYYEEAAAWRDWLLRAVAGVPPQAQIMYSITGENRLPEWEVGWLPGYEGARPVRIGNGAHGQLQLDVYGEVMDALYQARRGGIAGSEDAWNLMQAFLSHLTTIWREPDRGIWESRAAPRHFTFSKIMAWVAFDRGAKFAREFGMKGPVERWSAVAREIHDDVCRKGFDAELGSFVQSYGSKWLDGSLLLIPTTGFLPPDDPRMVGTIRAVERRLLQDGFVMRHDPAEVETGLAHGEGAFLACSFWLVDAMVMTGRKEEGQRLFDRLLALRNDVGLLSEEFDVGAQRLVGNFPQAFSHVALINSAHNLARLSKPAEQRSGEAAVAG</sequence>
<proteinExistence type="predicted"/>
<dbReference type="GO" id="GO:0004553">
    <property type="term" value="F:hydrolase activity, hydrolyzing O-glycosyl compounds"/>
    <property type="evidence" value="ECO:0007669"/>
    <property type="project" value="UniProtKB-ARBA"/>
</dbReference>